<dbReference type="Pfam" id="PF14111">
    <property type="entry name" value="DUF4283"/>
    <property type="match status" value="1"/>
</dbReference>
<feature type="compositionally biased region" description="Basic and acidic residues" evidence="2">
    <location>
        <begin position="325"/>
        <end position="338"/>
    </location>
</feature>
<dbReference type="Gene3D" id="4.10.60.10">
    <property type="entry name" value="Zinc finger, CCHC-type"/>
    <property type="match status" value="1"/>
</dbReference>
<evidence type="ECO:0000313" key="5">
    <source>
        <dbReference type="Proteomes" id="UP000834106"/>
    </source>
</evidence>
<dbReference type="InterPro" id="IPR040256">
    <property type="entry name" value="At4g02000-like"/>
</dbReference>
<dbReference type="PROSITE" id="PS50158">
    <property type="entry name" value="ZF_CCHC"/>
    <property type="match status" value="1"/>
</dbReference>
<feature type="domain" description="CCHC-type" evidence="3">
    <location>
        <begin position="283"/>
        <end position="297"/>
    </location>
</feature>
<dbReference type="SUPFAM" id="SSF57756">
    <property type="entry name" value="Retrovirus zinc finger-like domains"/>
    <property type="match status" value="1"/>
</dbReference>
<dbReference type="InterPro" id="IPR036875">
    <property type="entry name" value="Znf_CCHC_sf"/>
</dbReference>
<dbReference type="SMART" id="SM00343">
    <property type="entry name" value="ZnF_C2HC"/>
    <property type="match status" value="1"/>
</dbReference>
<keyword evidence="1" id="KW-0479">Metal-binding</keyword>
<protein>
    <recommendedName>
        <fullName evidence="3">CCHC-type domain-containing protein</fullName>
    </recommendedName>
</protein>
<dbReference type="InterPro" id="IPR025558">
    <property type="entry name" value="DUF4283"/>
</dbReference>
<keyword evidence="5" id="KW-1185">Reference proteome</keyword>
<dbReference type="EMBL" id="OU503045">
    <property type="protein sequence ID" value="CAI9769525.1"/>
    <property type="molecule type" value="Genomic_DNA"/>
</dbReference>
<reference evidence="4" key="1">
    <citation type="submission" date="2023-05" db="EMBL/GenBank/DDBJ databases">
        <authorList>
            <person name="Huff M."/>
        </authorList>
    </citation>
    <scope>NUCLEOTIDE SEQUENCE</scope>
</reference>
<dbReference type="PANTHER" id="PTHR31286">
    <property type="entry name" value="GLYCINE-RICH CELL WALL STRUCTURAL PROTEIN 1.8-LIKE"/>
    <property type="match status" value="1"/>
</dbReference>
<gene>
    <name evidence="4" type="ORF">FPE_LOCUS16765</name>
</gene>
<organism evidence="4 5">
    <name type="scientific">Fraxinus pennsylvanica</name>
    <dbReference type="NCBI Taxonomy" id="56036"/>
    <lineage>
        <taxon>Eukaryota</taxon>
        <taxon>Viridiplantae</taxon>
        <taxon>Streptophyta</taxon>
        <taxon>Embryophyta</taxon>
        <taxon>Tracheophyta</taxon>
        <taxon>Spermatophyta</taxon>
        <taxon>Magnoliopsida</taxon>
        <taxon>eudicotyledons</taxon>
        <taxon>Gunneridae</taxon>
        <taxon>Pentapetalae</taxon>
        <taxon>asterids</taxon>
        <taxon>lamiids</taxon>
        <taxon>Lamiales</taxon>
        <taxon>Oleaceae</taxon>
        <taxon>Oleeae</taxon>
        <taxon>Fraxinus</taxon>
    </lineage>
</organism>
<keyword evidence="1" id="KW-0862">Zinc</keyword>
<dbReference type="InterPro" id="IPR001878">
    <property type="entry name" value="Znf_CCHC"/>
</dbReference>
<evidence type="ECO:0000259" key="3">
    <source>
        <dbReference type="PROSITE" id="PS50158"/>
    </source>
</evidence>
<proteinExistence type="predicted"/>
<name>A0AAD2DZX8_9LAMI</name>
<evidence type="ECO:0000256" key="2">
    <source>
        <dbReference type="SAM" id="MobiDB-lite"/>
    </source>
</evidence>
<feature type="region of interest" description="Disordered" evidence="2">
    <location>
        <begin position="319"/>
        <end position="349"/>
    </location>
</feature>
<dbReference type="Proteomes" id="UP000834106">
    <property type="component" value="Chromosome 10"/>
</dbReference>
<dbReference type="PANTHER" id="PTHR31286:SF99">
    <property type="entry name" value="DUF4283 DOMAIN-CONTAINING PROTEIN"/>
    <property type="match status" value="1"/>
</dbReference>
<feature type="compositionally biased region" description="Basic and acidic residues" evidence="2">
    <location>
        <begin position="251"/>
        <end position="274"/>
    </location>
</feature>
<dbReference type="AlphaFoldDB" id="A0AAD2DZX8"/>
<dbReference type="GO" id="GO:0008270">
    <property type="term" value="F:zinc ion binding"/>
    <property type="evidence" value="ECO:0007669"/>
    <property type="project" value="UniProtKB-KW"/>
</dbReference>
<feature type="region of interest" description="Disordered" evidence="2">
    <location>
        <begin position="247"/>
        <end position="274"/>
    </location>
</feature>
<dbReference type="Pfam" id="PF00098">
    <property type="entry name" value="zf-CCHC"/>
    <property type="match status" value="1"/>
</dbReference>
<sequence length="410" mass="46050">MVSIPPDPGGSSTSNKNVQLGRSFLNVVKWGGGAVVKLVPIQMKNPIQINGQMGFVFTDQETKKLANDLKFAMVIKFLTTRPNIDELRRAVIKSWGLTDIPFISIMDVVHVLIQLNNEANFFHVWAREERSVTWANFRMFKWSPDFDLKNERSIATQWIFLPGLPMHLYRPDYLWMFATLFGRYMGTDHATLHRTRATGARMCVELDLLDERVKEFPITVSSTKTICYEWNGMDLDGWSITMDKAQLNHGSGRDRDGDRDRGRDRDRERNLEHVGGRGSGGDCFKCGKPGHFARECPTGEGQRGGGGCSRHCGRDDKYGGGGHYGPDRNGGRNGDSDSRGGSGNDKYTSQYTKPITVIYEKYQHVWSASDTNTSFGFERPRLVAKKILANPQSEGDGTAARIVSDLLHFN</sequence>
<accession>A0AAD2DZX8</accession>
<evidence type="ECO:0000313" key="4">
    <source>
        <dbReference type="EMBL" id="CAI9769525.1"/>
    </source>
</evidence>
<keyword evidence="1" id="KW-0863">Zinc-finger</keyword>
<dbReference type="GO" id="GO:0003676">
    <property type="term" value="F:nucleic acid binding"/>
    <property type="evidence" value="ECO:0007669"/>
    <property type="project" value="InterPro"/>
</dbReference>
<evidence type="ECO:0000256" key="1">
    <source>
        <dbReference type="PROSITE-ProRule" id="PRU00047"/>
    </source>
</evidence>